<reference evidence="2 3" key="1">
    <citation type="submission" date="2019-07" db="EMBL/GenBank/DDBJ databases">
        <title>Whole genome shotgun sequence of Lactobacillus zymae NBRC 107157.</title>
        <authorList>
            <person name="Hosoyama A."/>
            <person name="Uohara A."/>
            <person name="Ohji S."/>
            <person name="Ichikawa N."/>
        </authorList>
    </citation>
    <scope>NUCLEOTIDE SEQUENCE [LARGE SCALE GENOMIC DNA]</scope>
    <source>
        <strain evidence="2 3">NBRC 107157</strain>
    </source>
</reference>
<dbReference type="Proteomes" id="UP000321794">
    <property type="component" value="Unassembled WGS sequence"/>
</dbReference>
<comment type="caution">
    <text evidence="2">The sequence shown here is derived from an EMBL/GenBank/DDBJ whole genome shotgun (WGS) entry which is preliminary data.</text>
</comment>
<dbReference type="Pfam" id="PF03864">
    <property type="entry name" value="Phage_cap_E"/>
    <property type="match status" value="1"/>
</dbReference>
<dbReference type="InterPro" id="IPR005564">
    <property type="entry name" value="Major_capsid_GpE"/>
</dbReference>
<keyword evidence="3" id="KW-1185">Reference proteome</keyword>
<dbReference type="EMBL" id="BJZK01000028">
    <property type="protein sequence ID" value="GEO72819.1"/>
    <property type="molecule type" value="Genomic_DNA"/>
</dbReference>
<evidence type="ECO:0000313" key="3">
    <source>
        <dbReference type="Proteomes" id="UP000321794"/>
    </source>
</evidence>
<dbReference type="RefSeq" id="WP_057730212.1">
    <property type="nucleotide sequence ID" value="NZ_BJZK01000028.1"/>
</dbReference>
<accession>A0ABQ0WY61</accession>
<organism evidence="2 3">
    <name type="scientific">Levilactobacillus zymae</name>
    <dbReference type="NCBI Taxonomy" id="267363"/>
    <lineage>
        <taxon>Bacteria</taxon>
        <taxon>Bacillati</taxon>
        <taxon>Bacillota</taxon>
        <taxon>Bacilli</taxon>
        <taxon>Lactobacillales</taxon>
        <taxon>Lactobacillaceae</taxon>
        <taxon>Levilactobacillus</taxon>
    </lineage>
</organism>
<protein>
    <recommendedName>
        <fullName evidence="4">Phage capsid protein</fullName>
    </recommendedName>
</protein>
<gene>
    <name evidence="2" type="ORF">LZY01_19870</name>
</gene>
<evidence type="ECO:0000256" key="1">
    <source>
        <dbReference type="SAM" id="MobiDB-lite"/>
    </source>
</evidence>
<evidence type="ECO:0000313" key="2">
    <source>
        <dbReference type="EMBL" id="GEO72819.1"/>
    </source>
</evidence>
<evidence type="ECO:0008006" key="4">
    <source>
        <dbReference type="Google" id="ProtNLM"/>
    </source>
</evidence>
<proteinExistence type="predicted"/>
<feature type="region of interest" description="Disordered" evidence="1">
    <location>
        <begin position="343"/>
        <end position="372"/>
    </location>
</feature>
<dbReference type="Gene3D" id="3.90.1690.10">
    <property type="entry name" value="phage-related protein like domain"/>
    <property type="match status" value="1"/>
</dbReference>
<feature type="compositionally biased region" description="Acidic residues" evidence="1">
    <location>
        <begin position="361"/>
        <end position="372"/>
    </location>
</feature>
<sequence length="372" mass="40795">MRTIADIENPTSIIGWWDARANERAPYLYQSLFDLTYSNTDEIEMLYGEDHPAEMMTATTDDVGSIKRDNIGFESETLKAIPFKNYKSMNEKRRNDIKRALANNANSAQIKAITDTQYKDPASLLTDALFTREVLAMQALTTGLISVTSDGILYKRDFKIPDEHKVTVKTAWGTMDSSPLADIQDQIDKIADDNGTTIAYAIMNGRTFRKLAHSGEVINSLSLNKTNTNIGMSQTAAKALFVDILGGVQPLIYNKGVGSNRFIPDDMVVLIPEGGVGRMSWTDTAEDMGLAGDPHYQLSRTSDGITMYTKRVDNPVATMTHVSQKVLPALDKARNIVIMNVAGTEPAPASTPEKSTPSEENSGDGEAETPKN</sequence>
<name>A0ABQ0WY61_9LACO</name>
<dbReference type="InterPro" id="IPR053738">
    <property type="entry name" value="Lambda_capsid_assembly"/>
</dbReference>